<dbReference type="GeneID" id="104751198"/>
<gene>
    <name evidence="4" type="primary">LOC104751198</name>
</gene>
<feature type="domain" description="RRM" evidence="2">
    <location>
        <begin position="1"/>
        <end position="79"/>
    </location>
</feature>
<dbReference type="SUPFAM" id="SSF54928">
    <property type="entry name" value="RNA-binding domain, RBD"/>
    <property type="match status" value="1"/>
</dbReference>
<reference evidence="3" key="1">
    <citation type="journal article" date="2014" name="Nat. Commun.">
        <title>The emerging biofuel crop Camelina sativa retains a highly undifferentiated hexaploid genome structure.</title>
        <authorList>
            <person name="Kagale S."/>
            <person name="Koh C."/>
            <person name="Nixon J."/>
            <person name="Bollina V."/>
            <person name="Clarke W.E."/>
            <person name="Tuteja R."/>
            <person name="Spillane C."/>
            <person name="Robinson S.J."/>
            <person name="Links M.G."/>
            <person name="Clarke C."/>
            <person name="Higgins E.E."/>
            <person name="Huebert T."/>
            <person name="Sharpe A.G."/>
            <person name="Parkin I.A."/>
        </authorList>
    </citation>
    <scope>NUCLEOTIDE SEQUENCE [LARGE SCALE GENOMIC DNA]</scope>
    <source>
        <strain evidence="3">cv. DH55</strain>
    </source>
</reference>
<dbReference type="InterPro" id="IPR000504">
    <property type="entry name" value="RRM_dom"/>
</dbReference>
<dbReference type="InterPro" id="IPR035979">
    <property type="entry name" value="RBD_domain_sf"/>
</dbReference>
<evidence type="ECO:0000259" key="2">
    <source>
        <dbReference type="PROSITE" id="PS50102"/>
    </source>
</evidence>
<proteinExistence type="predicted"/>
<sequence>MPPKTTKTDVLAFLQEKGQGPVVKVKLVKQKAKEDENAMAGYVVFKSHSDAKKAVELNGELMSFKNSKSRHVYVTRTTNSRRTIFVSGFKSDLAEDDIRKQLKEILAPKVIKVFLPKDLGFAYVLLSSMTTRLKKAVKKGSIIWNGDKIYVRDVRLQEQFMKAKEND</sequence>
<accession>A0ABM0WI52</accession>
<keyword evidence="1" id="KW-0694">RNA-binding</keyword>
<name>A0ABM0WI52_CAMSA</name>
<dbReference type="Proteomes" id="UP000694864">
    <property type="component" value="Chromosome 16"/>
</dbReference>
<evidence type="ECO:0000313" key="4">
    <source>
        <dbReference type="RefSeq" id="XP_010471409.1"/>
    </source>
</evidence>
<dbReference type="PROSITE" id="PS50102">
    <property type="entry name" value="RRM"/>
    <property type="match status" value="1"/>
</dbReference>
<dbReference type="RefSeq" id="XP_010471409.1">
    <property type="nucleotide sequence ID" value="XM_010473107.2"/>
</dbReference>
<evidence type="ECO:0000256" key="1">
    <source>
        <dbReference type="PROSITE-ProRule" id="PRU00176"/>
    </source>
</evidence>
<keyword evidence="3" id="KW-1185">Reference proteome</keyword>
<organism evidence="3 4">
    <name type="scientific">Camelina sativa</name>
    <name type="common">False flax</name>
    <name type="synonym">Myagrum sativum</name>
    <dbReference type="NCBI Taxonomy" id="90675"/>
    <lineage>
        <taxon>Eukaryota</taxon>
        <taxon>Viridiplantae</taxon>
        <taxon>Streptophyta</taxon>
        <taxon>Embryophyta</taxon>
        <taxon>Tracheophyta</taxon>
        <taxon>Spermatophyta</taxon>
        <taxon>Magnoliopsida</taxon>
        <taxon>eudicotyledons</taxon>
        <taxon>Gunneridae</taxon>
        <taxon>Pentapetalae</taxon>
        <taxon>rosids</taxon>
        <taxon>malvids</taxon>
        <taxon>Brassicales</taxon>
        <taxon>Brassicaceae</taxon>
        <taxon>Camelineae</taxon>
        <taxon>Camelina</taxon>
    </lineage>
</organism>
<dbReference type="InterPro" id="IPR012677">
    <property type="entry name" value="Nucleotide-bd_a/b_plait_sf"/>
</dbReference>
<dbReference type="Gene3D" id="3.30.70.330">
    <property type="match status" value="2"/>
</dbReference>
<protein>
    <submittedName>
        <fullName evidence="4">Nucleolin 2-like</fullName>
    </submittedName>
</protein>
<evidence type="ECO:0000313" key="3">
    <source>
        <dbReference type="Proteomes" id="UP000694864"/>
    </source>
</evidence>
<reference evidence="4" key="2">
    <citation type="submission" date="2025-08" db="UniProtKB">
        <authorList>
            <consortium name="RefSeq"/>
        </authorList>
    </citation>
    <scope>IDENTIFICATION</scope>
    <source>
        <tissue evidence="4">Leaf</tissue>
    </source>
</reference>
<dbReference type="Pfam" id="PF00076">
    <property type="entry name" value="RRM_1"/>
    <property type="match status" value="1"/>
</dbReference>